<keyword evidence="2" id="KW-1185">Reference proteome</keyword>
<protein>
    <submittedName>
        <fullName evidence="1">Uncharacterized protein</fullName>
    </submittedName>
</protein>
<dbReference type="AlphaFoldDB" id="A0A1S8LQS1"/>
<name>A0A1S8LQS1_9CLOT</name>
<dbReference type="EMBL" id="CP096983">
    <property type="protein sequence ID" value="URZ12632.1"/>
    <property type="molecule type" value="Genomic_DNA"/>
</dbReference>
<dbReference type="KEGG" id="crw:CROST_033550"/>
<sequence>MKETIKKIFNSEYFKKMMIYSIFSSPNLSKNDYMYFNNMLREMDSDKVELKKAS</sequence>
<evidence type="ECO:0000313" key="1">
    <source>
        <dbReference type="EMBL" id="URZ12632.1"/>
    </source>
</evidence>
<reference evidence="1 2" key="1">
    <citation type="submission" date="2022-04" db="EMBL/GenBank/DDBJ databases">
        <title>Genome sequence of C. roseum typestrain.</title>
        <authorList>
            <person name="Poehlein A."/>
            <person name="Schoch T."/>
            <person name="Duerre P."/>
            <person name="Daniel R."/>
        </authorList>
    </citation>
    <scope>NUCLEOTIDE SEQUENCE [LARGE SCALE GENOMIC DNA]</scope>
    <source>
        <strain evidence="1 2">DSM 7320</strain>
    </source>
</reference>
<organism evidence="1 2">
    <name type="scientific">Clostridium felsineum</name>
    <dbReference type="NCBI Taxonomy" id="36839"/>
    <lineage>
        <taxon>Bacteria</taxon>
        <taxon>Bacillati</taxon>
        <taxon>Bacillota</taxon>
        <taxon>Clostridia</taxon>
        <taxon>Eubacteriales</taxon>
        <taxon>Clostridiaceae</taxon>
        <taxon>Clostridium</taxon>
    </lineage>
</organism>
<gene>
    <name evidence="1" type="ORF">CROST_033550</name>
</gene>
<dbReference type="Proteomes" id="UP000190951">
    <property type="component" value="Chromosome"/>
</dbReference>
<proteinExistence type="predicted"/>
<accession>A0A1S8LQS1</accession>
<evidence type="ECO:0000313" key="2">
    <source>
        <dbReference type="Proteomes" id="UP000190951"/>
    </source>
</evidence>
<dbReference type="RefSeq" id="WP_169851024.1">
    <property type="nucleotide sequence ID" value="NZ_CP096983.1"/>
</dbReference>